<keyword evidence="2" id="KW-1185">Reference proteome</keyword>
<dbReference type="Proteomes" id="UP000821853">
    <property type="component" value="Unassembled WGS sequence"/>
</dbReference>
<organism evidence="1 2">
    <name type="scientific">Haemaphysalis longicornis</name>
    <name type="common">Bush tick</name>
    <dbReference type="NCBI Taxonomy" id="44386"/>
    <lineage>
        <taxon>Eukaryota</taxon>
        <taxon>Metazoa</taxon>
        <taxon>Ecdysozoa</taxon>
        <taxon>Arthropoda</taxon>
        <taxon>Chelicerata</taxon>
        <taxon>Arachnida</taxon>
        <taxon>Acari</taxon>
        <taxon>Parasitiformes</taxon>
        <taxon>Ixodida</taxon>
        <taxon>Ixodoidea</taxon>
        <taxon>Ixodidae</taxon>
        <taxon>Haemaphysalinae</taxon>
        <taxon>Haemaphysalis</taxon>
    </lineage>
</organism>
<sequence length="60" mass="6683">MSDTPHPLEEIASALGDKAPNSIKEVVKVLNELIVKLVEATTEIKTRNTQPSLLKQRCKR</sequence>
<dbReference type="VEuPathDB" id="VectorBase:HLOH_050317"/>
<name>A0A9J6HBC4_HAELO</name>
<evidence type="ECO:0000313" key="1">
    <source>
        <dbReference type="EMBL" id="KAH9384225.1"/>
    </source>
</evidence>
<reference evidence="1 2" key="1">
    <citation type="journal article" date="2020" name="Cell">
        <title>Large-Scale Comparative Analyses of Tick Genomes Elucidate Their Genetic Diversity and Vector Capacities.</title>
        <authorList>
            <consortium name="Tick Genome and Microbiome Consortium (TIGMIC)"/>
            <person name="Jia N."/>
            <person name="Wang J."/>
            <person name="Shi W."/>
            <person name="Du L."/>
            <person name="Sun Y."/>
            <person name="Zhan W."/>
            <person name="Jiang J.F."/>
            <person name="Wang Q."/>
            <person name="Zhang B."/>
            <person name="Ji P."/>
            <person name="Bell-Sakyi L."/>
            <person name="Cui X.M."/>
            <person name="Yuan T.T."/>
            <person name="Jiang B.G."/>
            <person name="Yang W.F."/>
            <person name="Lam T.T."/>
            <person name="Chang Q.C."/>
            <person name="Ding S.J."/>
            <person name="Wang X.J."/>
            <person name="Zhu J.G."/>
            <person name="Ruan X.D."/>
            <person name="Zhao L."/>
            <person name="Wei J.T."/>
            <person name="Ye R.Z."/>
            <person name="Que T.C."/>
            <person name="Du C.H."/>
            <person name="Zhou Y.H."/>
            <person name="Cheng J.X."/>
            <person name="Dai P.F."/>
            <person name="Guo W.B."/>
            <person name="Han X.H."/>
            <person name="Huang E.J."/>
            <person name="Li L.F."/>
            <person name="Wei W."/>
            <person name="Gao Y.C."/>
            <person name="Liu J.Z."/>
            <person name="Shao H.Z."/>
            <person name="Wang X."/>
            <person name="Wang C.C."/>
            <person name="Yang T.C."/>
            <person name="Huo Q.B."/>
            <person name="Li W."/>
            <person name="Chen H.Y."/>
            <person name="Chen S.E."/>
            <person name="Zhou L.G."/>
            <person name="Ni X.B."/>
            <person name="Tian J.H."/>
            <person name="Sheng Y."/>
            <person name="Liu T."/>
            <person name="Pan Y.S."/>
            <person name="Xia L.Y."/>
            <person name="Li J."/>
            <person name="Zhao F."/>
            <person name="Cao W.C."/>
        </authorList>
    </citation>
    <scope>NUCLEOTIDE SEQUENCE [LARGE SCALE GENOMIC DNA]</scope>
    <source>
        <strain evidence="1">HaeL-2018</strain>
    </source>
</reference>
<dbReference type="EMBL" id="JABSTR010001830">
    <property type="protein sequence ID" value="KAH9384225.1"/>
    <property type="molecule type" value="Genomic_DNA"/>
</dbReference>
<proteinExistence type="predicted"/>
<accession>A0A9J6HBC4</accession>
<dbReference type="AlphaFoldDB" id="A0A9J6HBC4"/>
<gene>
    <name evidence="1" type="ORF">HPB48_026218</name>
</gene>
<protein>
    <submittedName>
        <fullName evidence="1">Uncharacterized protein</fullName>
    </submittedName>
</protein>
<evidence type="ECO:0000313" key="2">
    <source>
        <dbReference type="Proteomes" id="UP000821853"/>
    </source>
</evidence>
<comment type="caution">
    <text evidence="1">The sequence shown here is derived from an EMBL/GenBank/DDBJ whole genome shotgun (WGS) entry which is preliminary data.</text>
</comment>